<keyword evidence="3" id="KW-1185">Reference proteome</keyword>
<evidence type="ECO:0000313" key="3">
    <source>
        <dbReference type="Proteomes" id="UP000198398"/>
    </source>
</evidence>
<protein>
    <submittedName>
        <fullName evidence="2">PadR family transcriptional regulator</fullName>
    </submittedName>
</protein>
<evidence type="ECO:0000313" key="2">
    <source>
        <dbReference type="EMBL" id="ASK66920.1"/>
    </source>
</evidence>
<evidence type="ECO:0000259" key="1">
    <source>
        <dbReference type="Pfam" id="PF03551"/>
    </source>
</evidence>
<dbReference type="OrthoDB" id="8443918at2"/>
<dbReference type="InterPro" id="IPR036388">
    <property type="entry name" value="WH-like_DNA-bd_sf"/>
</dbReference>
<gene>
    <name evidence="2" type="ORF">CFK39_15145</name>
</gene>
<feature type="domain" description="Transcription regulator PadR N-terminal" evidence="1">
    <location>
        <begin position="7"/>
        <end position="80"/>
    </location>
</feature>
<dbReference type="Proteomes" id="UP000198398">
    <property type="component" value="Chromosome"/>
</dbReference>
<dbReference type="InterPro" id="IPR005149">
    <property type="entry name" value="Tscrpt_reg_PadR_N"/>
</dbReference>
<name>A0A220UFY0_9MICO</name>
<dbReference type="PANTHER" id="PTHR43252">
    <property type="entry name" value="TRANSCRIPTIONAL REGULATOR YQJI"/>
    <property type="match status" value="1"/>
</dbReference>
<proteinExistence type="predicted"/>
<dbReference type="Gene3D" id="1.10.10.10">
    <property type="entry name" value="Winged helix-like DNA-binding domain superfamily/Winged helix DNA-binding domain"/>
    <property type="match status" value="1"/>
</dbReference>
<dbReference type="PANTHER" id="PTHR43252:SF6">
    <property type="entry name" value="NEGATIVE TRANSCRIPTION REGULATOR PADR"/>
    <property type="match status" value="1"/>
</dbReference>
<dbReference type="InterPro" id="IPR036390">
    <property type="entry name" value="WH_DNA-bd_sf"/>
</dbReference>
<accession>A0A220UFY0</accession>
<dbReference type="KEGG" id="brv:CFK39_15145"/>
<dbReference type="RefSeq" id="WP_089066156.1">
    <property type="nucleotide sequence ID" value="NZ_CP022316.1"/>
</dbReference>
<dbReference type="EMBL" id="CP022316">
    <property type="protein sequence ID" value="ASK66920.1"/>
    <property type="molecule type" value="Genomic_DNA"/>
</dbReference>
<sequence length="187" mass="20901">MSTAHALLGLLDRSPAYGYSLKQDFDQLLAPERPLAFGQVYSSLARFERQGWAEILTVESGSGPERKLYGITPDGVAELENWISTPQATGAFSASTLFVRISIALLSGRDAQEVLTAQRESHMVRMRELTIRRRGAEPALLLQLDYELTHLDADLRWIQEAGQRLDALRTQWQDAAGARSEETGDRR</sequence>
<dbReference type="Pfam" id="PF03551">
    <property type="entry name" value="PadR"/>
    <property type="match status" value="1"/>
</dbReference>
<reference evidence="3" key="1">
    <citation type="submission" date="2017-07" db="EMBL/GenBank/DDBJ databases">
        <title>Brachybacterium sp. VR2415.</title>
        <authorList>
            <person name="Tak E.J."/>
            <person name="Bae J.-W."/>
        </authorList>
    </citation>
    <scope>NUCLEOTIDE SEQUENCE [LARGE SCALE GENOMIC DNA]</scope>
    <source>
        <strain evidence="3">VR2415</strain>
    </source>
</reference>
<organism evidence="2 3">
    <name type="scientific">Brachybacterium avium</name>
    <dbReference type="NCBI Taxonomy" id="2017485"/>
    <lineage>
        <taxon>Bacteria</taxon>
        <taxon>Bacillati</taxon>
        <taxon>Actinomycetota</taxon>
        <taxon>Actinomycetes</taxon>
        <taxon>Micrococcales</taxon>
        <taxon>Dermabacteraceae</taxon>
        <taxon>Brachybacterium</taxon>
    </lineage>
</organism>
<dbReference type="SUPFAM" id="SSF46785">
    <property type="entry name" value="Winged helix' DNA-binding domain"/>
    <property type="match status" value="1"/>
</dbReference>
<dbReference type="AlphaFoldDB" id="A0A220UFY0"/>